<dbReference type="PANTHER" id="PTHR33979">
    <property type="entry name" value="OS02G0221600 PROTEIN"/>
    <property type="match status" value="1"/>
</dbReference>
<feature type="transmembrane region" description="Helical" evidence="1">
    <location>
        <begin position="205"/>
        <end position="231"/>
    </location>
</feature>
<feature type="transmembrane region" description="Helical" evidence="1">
    <location>
        <begin position="14"/>
        <end position="38"/>
    </location>
</feature>
<evidence type="ECO:0000313" key="3">
    <source>
        <dbReference type="Proteomes" id="UP000280307"/>
    </source>
</evidence>
<protein>
    <submittedName>
        <fullName evidence="2">M50 family peptidase</fullName>
    </submittedName>
</protein>
<dbReference type="PANTHER" id="PTHR33979:SF2">
    <property type="entry name" value="PEPTIDASE M50B-LIKE-DOMAIN-CONTAINING PROTEIN"/>
    <property type="match status" value="1"/>
</dbReference>
<keyword evidence="1" id="KW-0812">Transmembrane</keyword>
<name>A0A426U6L2_9CHLR</name>
<keyword evidence="1" id="KW-1133">Transmembrane helix</keyword>
<feature type="transmembrane region" description="Helical" evidence="1">
    <location>
        <begin position="112"/>
        <end position="130"/>
    </location>
</feature>
<evidence type="ECO:0000313" key="2">
    <source>
        <dbReference type="EMBL" id="RRR75595.1"/>
    </source>
</evidence>
<dbReference type="EMBL" id="RSAS01000176">
    <property type="protein sequence ID" value="RRR75595.1"/>
    <property type="molecule type" value="Genomic_DNA"/>
</dbReference>
<gene>
    <name evidence="2" type="ORF">EI684_04320</name>
</gene>
<accession>A0A426U6L2</accession>
<dbReference type="AlphaFoldDB" id="A0A426U6L2"/>
<feature type="transmembrane region" description="Helical" evidence="1">
    <location>
        <begin position="159"/>
        <end position="184"/>
    </location>
</feature>
<feature type="transmembrane region" description="Helical" evidence="1">
    <location>
        <begin position="50"/>
        <end position="72"/>
    </location>
</feature>
<sequence length="236" mass="25248">MLDTLIATWRRPDILLVAVGALASTLLWRVPLLGLLFYPFRLLNTFVHEVSHGLAALLTGGSFERFVVYANMEGLALIRGGSRVIVASAGYLGTALFGGLLILLTATPLAEQTLLLALGASLGLLCLMFVRNLFGWLAGMLLAASLGASGWLLSDQHAALLVALLALQMPLAAIHSLVDLLRLAVRRARPGRVSDAHLLARHTGIPAIIWASLWFISALAILFVTVGLAYAQVPLW</sequence>
<dbReference type="Pfam" id="PF13398">
    <property type="entry name" value="Peptidase_M50B"/>
    <property type="match status" value="1"/>
</dbReference>
<dbReference type="InterPro" id="IPR049500">
    <property type="entry name" value="Peptidase_M50B-like"/>
</dbReference>
<evidence type="ECO:0000256" key="1">
    <source>
        <dbReference type="SAM" id="Phobius"/>
    </source>
</evidence>
<keyword evidence="1" id="KW-0472">Membrane</keyword>
<organism evidence="2 3">
    <name type="scientific">Candidatus Viridilinea halotolerans</name>
    <dbReference type="NCBI Taxonomy" id="2491704"/>
    <lineage>
        <taxon>Bacteria</taxon>
        <taxon>Bacillati</taxon>
        <taxon>Chloroflexota</taxon>
        <taxon>Chloroflexia</taxon>
        <taxon>Chloroflexales</taxon>
        <taxon>Chloroflexineae</taxon>
        <taxon>Oscillochloridaceae</taxon>
        <taxon>Candidatus Viridilinea</taxon>
    </lineage>
</organism>
<proteinExistence type="predicted"/>
<feature type="transmembrane region" description="Helical" evidence="1">
    <location>
        <begin position="84"/>
        <end position="106"/>
    </location>
</feature>
<dbReference type="Proteomes" id="UP000280307">
    <property type="component" value="Unassembled WGS sequence"/>
</dbReference>
<reference evidence="2 3" key="1">
    <citation type="submission" date="2018-12" db="EMBL/GenBank/DDBJ databases">
        <title>Genome Sequence of Candidatus Viridilinea halotolerans isolated from saline sulfide-rich spring.</title>
        <authorList>
            <person name="Grouzdev D.S."/>
            <person name="Burganskaya E.I."/>
            <person name="Krutkina M.S."/>
            <person name="Sukhacheva M.V."/>
            <person name="Gorlenko V.M."/>
        </authorList>
    </citation>
    <scope>NUCLEOTIDE SEQUENCE [LARGE SCALE GENOMIC DNA]</scope>
    <source>
        <strain evidence="2">Chok-6</strain>
    </source>
</reference>
<comment type="caution">
    <text evidence="2">The sequence shown here is derived from an EMBL/GenBank/DDBJ whole genome shotgun (WGS) entry which is preliminary data.</text>
</comment>